<feature type="repeat" description="TPR" evidence="3">
    <location>
        <begin position="193"/>
        <end position="226"/>
    </location>
</feature>
<keyword evidence="2 3" id="KW-0802">TPR repeat</keyword>
<dbReference type="Pfam" id="PF13181">
    <property type="entry name" value="TPR_8"/>
    <property type="match status" value="1"/>
</dbReference>
<comment type="caution">
    <text evidence="4">The sequence shown here is derived from an EMBL/GenBank/DDBJ whole genome shotgun (WGS) entry which is preliminary data.</text>
</comment>
<feature type="repeat" description="TPR" evidence="3">
    <location>
        <begin position="295"/>
        <end position="328"/>
    </location>
</feature>
<dbReference type="SUPFAM" id="SSF81901">
    <property type="entry name" value="HCP-like"/>
    <property type="match status" value="1"/>
</dbReference>
<evidence type="ECO:0000313" key="4">
    <source>
        <dbReference type="EMBL" id="HIU56037.1"/>
    </source>
</evidence>
<dbReference type="InterPro" id="IPR011990">
    <property type="entry name" value="TPR-like_helical_dom_sf"/>
</dbReference>
<dbReference type="SMART" id="SM00028">
    <property type="entry name" value="TPR"/>
    <property type="match status" value="8"/>
</dbReference>
<accession>A0A9D1M9M9</accession>
<dbReference type="PANTHER" id="PTHR44186:SF1">
    <property type="entry name" value="BARDET-BIEDL SYNDROME 4 PROTEIN"/>
    <property type="match status" value="1"/>
</dbReference>
<dbReference type="PANTHER" id="PTHR44186">
    <property type="match status" value="1"/>
</dbReference>
<name>A0A9D1M9M9_9BACT</name>
<dbReference type="AlphaFoldDB" id="A0A9D1M9M9"/>
<feature type="repeat" description="TPR" evidence="3">
    <location>
        <begin position="159"/>
        <end position="192"/>
    </location>
</feature>
<dbReference type="Pfam" id="PF12895">
    <property type="entry name" value="ANAPC3"/>
    <property type="match status" value="1"/>
</dbReference>
<evidence type="ECO:0000313" key="5">
    <source>
        <dbReference type="Proteomes" id="UP000824112"/>
    </source>
</evidence>
<feature type="repeat" description="TPR" evidence="3">
    <location>
        <begin position="329"/>
        <end position="362"/>
    </location>
</feature>
<dbReference type="Pfam" id="PF14559">
    <property type="entry name" value="TPR_19"/>
    <property type="match status" value="1"/>
</dbReference>
<dbReference type="Gene3D" id="1.25.40.10">
    <property type="entry name" value="Tetratricopeptide repeat domain"/>
    <property type="match status" value="2"/>
</dbReference>
<evidence type="ECO:0000256" key="3">
    <source>
        <dbReference type="PROSITE-ProRule" id="PRU00339"/>
    </source>
</evidence>
<feature type="repeat" description="TPR" evidence="3">
    <location>
        <begin position="26"/>
        <end position="59"/>
    </location>
</feature>
<dbReference type="InterPro" id="IPR019734">
    <property type="entry name" value="TPR_rpt"/>
</dbReference>
<gene>
    <name evidence="4" type="ORF">IAB03_09570</name>
</gene>
<proteinExistence type="predicted"/>
<evidence type="ECO:0000256" key="1">
    <source>
        <dbReference type="ARBA" id="ARBA00022737"/>
    </source>
</evidence>
<dbReference type="EMBL" id="DVNA01000219">
    <property type="protein sequence ID" value="HIU56037.1"/>
    <property type="molecule type" value="Genomic_DNA"/>
</dbReference>
<feature type="repeat" description="TPR" evidence="3">
    <location>
        <begin position="261"/>
        <end position="294"/>
    </location>
</feature>
<protein>
    <submittedName>
        <fullName evidence="4">Tetratricopeptide repeat protein</fullName>
    </submittedName>
</protein>
<keyword evidence="1" id="KW-0677">Repeat</keyword>
<dbReference type="PROSITE" id="PS50005">
    <property type="entry name" value="TPR"/>
    <property type="match status" value="6"/>
</dbReference>
<sequence length="465" mass="53734">MERQGADLFRRYNEMKKQGKIPYFDVEEFDEVAFLYETKGNYNEALTVIQNGLKQHPGNIDLLIKEARYLLYVEQVDEAEKKLSVLPYEDEEVIVLKAELCLYKRENRQAIEWLNSLLDHENFSSDLCLDVLDLLVDFNRMSELTDFAEKALQRISDTTDILRELASIYEEKEQFDLALKTYDRLLEQDPYSSTDWLGLAKIYAIKKNYEKAIEACDYALAIDENDLNALSFRGYCLFDTRRYEEAIAAFDEYVKNGGSKSIAYELMAECYAALKKTKEAIAYLTKAYEINPRDVETCYQLAVNYFDTGEMQSAIDFLKKAIAIDDKDSSLYSFLGEIYLRQREFALAENYLGKAVFLDPNNEEACMLLGDLKAIQEMPEEAIPYYNQVLNLTPYDIKVTFKLILAQYNAGNLEEAASLIKHLDQIINENGTAEIPDNNKSDILQARNMLDTLRNILRDNLDEKI</sequence>
<reference evidence="4" key="1">
    <citation type="submission" date="2020-10" db="EMBL/GenBank/DDBJ databases">
        <authorList>
            <person name="Gilroy R."/>
        </authorList>
    </citation>
    <scope>NUCLEOTIDE SEQUENCE</scope>
    <source>
        <strain evidence="4">CHK158-818</strain>
    </source>
</reference>
<evidence type="ECO:0000256" key="2">
    <source>
        <dbReference type="ARBA" id="ARBA00022803"/>
    </source>
</evidence>
<organism evidence="4 5">
    <name type="scientific">Candidatus Gallibacteroides avistercoris</name>
    <dbReference type="NCBI Taxonomy" id="2840833"/>
    <lineage>
        <taxon>Bacteria</taxon>
        <taxon>Pseudomonadati</taxon>
        <taxon>Bacteroidota</taxon>
        <taxon>Bacteroidia</taxon>
        <taxon>Bacteroidales</taxon>
        <taxon>Bacteroidaceae</taxon>
        <taxon>Bacteroidaceae incertae sedis</taxon>
        <taxon>Candidatus Gallibacteroides</taxon>
    </lineage>
</organism>
<dbReference type="Proteomes" id="UP000824112">
    <property type="component" value="Unassembled WGS sequence"/>
</dbReference>
<reference evidence="4" key="2">
    <citation type="journal article" date="2021" name="PeerJ">
        <title>Extensive microbial diversity within the chicken gut microbiome revealed by metagenomics and culture.</title>
        <authorList>
            <person name="Gilroy R."/>
            <person name="Ravi A."/>
            <person name="Getino M."/>
            <person name="Pursley I."/>
            <person name="Horton D.L."/>
            <person name="Alikhan N.F."/>
            <person name="Baker D."/>
            <person name="Gharbi K."/>
            <person name="Hall N."/>
            <person name="Watson M."/>
            <person name="Adriaenssens E.M."/>
            <person name="Foster-Nyarko E."/>
            <person name="Jarju S."/>
            <person name="Secka A."/>
            <person name="Antonio M."/>
            <person name="Oren A."/>
            <person name="Chaudhuri R.R."/>
            <person name="La Ragione R."/>
            <person name="Hildebrand F."/>
            <person name="Pallen M.J."/>
        </authorList>
    </citation>
    <scope>NUCLEOTIDE SEQUENCE</scope>
    <source>
        <strain evidence="4">CHK158-818</strain>
    </source>
</reference>
<dbReference type="SUPFAM" id="SSF48452">
    <property type="entry name" value="TPR-like"/>
    <property type="match status" value="1"/>
</dbReference>